<proteinExistence type="predicted"/>
<sequence>MKLIAYLIFLIAFILFCQKDNLNYATVYEKQVFKNVTVIFNEVHSIDDFDSEIKTFYRITVSIEGFIDYVIYNSKLKTYHQIRDASTTFSAAIDKGLKIGLLI</sequence>
<accession>A0A917EA34</accession>
<comment type="caution">
    <text evidence="1">The sequence shown here is derived from an EMBL/GenBank/DDBJ whole genome shotgun (WGS) entry which is preliminary data.</text>
</comment>
<dbReference type="AlphaFoldDB" id="A0A917EA34"/>
<reference evidence="1 2" key="1">
    <citation type="journal article" date="2014" name="Int. J. Syst. Evol. Microbiol.">
        <title>Complete genome sequence of Corynebacterium casei LMG S-19264T (=DSM 44701T), isolated from a smear-ripened cheese.</title>
        <authorList>
            <consortium name="US DOE Joint Genome Institute (JGI-PGF)"/>
            <person name="Walter F."/>
            <person name="Albersmeier A."/>
            <person name="Kalinowski J."/>
            <person name="Ruckert C."/>
        </authorList>
    </citation>
    <scope>NUCLEOTIDE SEQUENCE [LARGE SCALE GENOMIC DNA]</scope>
    <source>
        <strain evidence="1 2">CGMCC 1.12925</strain>
    </source>
</reference>
<evidence type="ECO:0000313" key="1">
    <source>
        <dbReference type="EMBL" id="GGE15506.1"/>
    </source>
</evidence>
<keyword evidence="2" id="KW-1185">Reference proteome</keyword>
<dbReference type="Proteomes" id="UP000599688">
    <property type="component" value="Unassembled WGS sequence"/>
</dbReference>
<dbReference type="EMBL" id="BMGL01000008">
    <property type="protein sequence ID" value="GGE15506.1"/>
    <property type="molecule type" value="Genomic_DNA"/>
</dbReference>
<name>A0A917EA34_9FLAO</name>
<evidence type="ECO:0000313" key="2">
    <source>
        <dbReference type="Proteomes" id="UP000599688"/>
    </source>
</evidence>
<gene>
    <name evidence="1" type="ORF">GCM10010831_16030</name>
</gene>
<organism evidence="1 2">
    <name type="scientific">Psychroflexus salis</name>
    <dbReference type="NCBI Taxonomy" id="1526574"/>
    <lineage>
        <taxon>Bacteria</taxon>
        <taxon>Pseudomonadati</taxon>
        <taxon>Bacteroidota</taxon>
        <taxon>Flavobacteriia</taxon>
        <taxon>Flavobacteriales</taxon>
        <taxon>Flavobacteriaceae</taxon>
        <taxon>Psychroflexus</taxon>
    </lineage>
</organism>
<protein>
    <submittedName>
        <fullName evidence="1">Uncharacterized protein</fullName>
    </submittedName>
</protein>
<dbReference type="RefSeq" id="WP_188406306.1">
    <property type="nucleotide sequence ID" value="NZ_BMGL01000008.1"/>
</dbReference>